<name>A0ABQ4ZQN7_9ASTR</name>
<dbReference type="Proteomes" id="UP001151760">
    <property type="component" value="Unassembled WGS sequence"/>
</dbReference>
<reference evidence="1" key="2">
    <citation type="submission" date="2022-01" db="EMBL/GenBank/DDBJ databases">
        <authorList>
            <person name="Yamashiro T."/>
            <person name="Shiraishi A."/>
            <person name="Satake H."/>
            <person name="Nakayama K."/>
        </authorList>
    </citation>
    <scope>NUCLEOTIDE SEQUENCE</scope>
</reference>
<dbReference type="PANTHER" id="PTHR10492">
    <property type="match status" value="1"/>
</dbReference>
<evidence type="ECO:0000313" key="1">
    <source>
        <dbReference type="EMBL" id="GJS92599.1"/>
    </source>
</evidence>
<gene>
    <name evidence="1" type="ORF">Tco_0799567</name>
</gene>
<comment type="caution">
    <text evidence="1">The sequence shown here is derived from an EMBL/GenBank/DDBJ whole genome shotgun (WGS) entry which is preliminary data.</text>
</comment>
<organism evidence="1 2">
    <name type="scientific">Tanacetum coccineum</name>
    <dbReference type="NCBI Taxonomy" id="301880"/>
    <lineage>
        <taxon>Eukaryota</taxon>
        <taxon>Viridiplantae</taxon>
        <taxon>Streptophyta</taxon>
        <taxon>Embryophyta</taxon>
        <taxon>Tracheophyta</taxon>
        <taxon>Spermatophyta</taxon>
        <taxon>Magnoliopsida</taxon>
        <taxon>eudicotyledons</taxon>
        <taxon>Gunneridae</taxon>
        <taxon>Pentapetalae</taxon>
        <taxon>asterids</taxon>
        <taxon>campanulids</taxon>
        <taxon>Asterales</taxon>
        <taxon>Asteraceae</taxon>
        <taxon>Asteroideae</taxon>
        <taxon>Anthemideae</taxon>
        <taxon>Anthemidinae</taxon>
        <taxon>Tanacetum</taxon>
    </lineage>
</organism>
<dbReference type="PANTHER" id="PTHR10492:SF96">
    <property type="entry name" value="ATP-DEPENDENT DNA HELICASE"/>
    <property type="match status" value="1"/>
</dbReference>
<protein>
    <recommendedName>
        <fullName evidence="3">Helitron helicase-like domain-containing protein</fullName>
    </recommendedName>
</protein>
<sequence>MVNPAALDDSNTPPHALAATEGRVVLDFENSSVNPSTNLRKIRGFWYFVDGVFPLVHGCGPMGFCQMRYECESSASVVSGPVLFSEEKRGPLTIDVINDDTQRKKNEAANSAVREAAFNEMFLRVPVVHERFDSYGLLFRGWPVCSSNMLSGYCNPIHQVLYTIEFQKQGLPHCHTLLWVDNKDKIQHAPDIDRYISAELPDPITDPEGYRVISEMMVHGPCGPADPNASCMKENVCSKKFPKKFNRETFFDKDGHVHYRRRDIEVEVTRKGIDLDNCYTVSYNRQLCLTFHAHINVEYCGWSMLIKYLFKYISKGTEKIVTQITKPVGESDENVGPSEIHVDEIQNFVDGRFICPHEACWRILRFKIHNRHPTVQILSVHLENKQIITFRYRQPLQFIANNDGKKMTTLTEWLEFNKFNECGRHLTYIDFPKEFLWYKDSELAATSKERSRVYWSIGVCPSKFRVYHWKRISDKRTKNKAKTTKPSTRTERA</sequence>
<proteinExistence type="predicted"/>
<dbReference type="EMBL" id="BQNB010011593">
    <property type="protein sequence ID" value="GJS92599.1"/>
    <property type="molecule type" value="Genomic_DNA"/>
</dbReference>
<keyword evidence="2" id="KW-1185">Reference proteome</keyword>
<evidence type="ECO:0008006" key="3">
    <source>
        <dbReference type="Google" id="ProtNLM"/>
    </source>
</evidence>
<evidence type="ECO:0000313" key="2">
    <source>
        <dbReference type="Proteomes" id="UP001151760"/>
    </source>
</evidence>
<reference evidence="1" key="1">
    <citation type="journal article" date="2022" name="Int. J. Mol. Sci.">
        <title>Draft Genome of Tanacetum Coccineum: Genomic Comparison of Closely Related Tanacetum-Family Plants.</title>
        <authorList>
            <person name="Yamashiro T."/>
            <person name="Shiraishi A."/>
            <person name="Nakayama K."/>
            <person name="Satake H."/>
        </authorList>
    </citation>
    <scope>NUCLEOTIDE SEQUENCE</scope>
</reference>
<accession>A0ABQ4ZQN7</accession>